<feature type="compositionally biased region" description="Acidic residues" evidence="1">
    <location>
        <begin position="206"/>
        <end position="227"/>
    </location>
</feature>
<dbReference type="SUPFAM" id="SSF82708">
    <property type="entry name" value="R3H domain"/>
    <property type="match status" value="1"/>
</dbReference>
<feature type="domain" description="R3H" evidence="2">
    <location>
        <begin position="16"/>
        <end position="80"/>
    </location>
</feature>
<reference evidence="3" key="3">
    <citation type="submission" date="2025-09" db="UniProtKB">
        <authorList>
            <consortium name="Ensembl"/>
        </authorList>
    </citation>
    <scope>IDENTIFICATION</scope>
</reference>
<name>A0A8C5E294_GOUWI</name>
<dbReference type="Ensembl" id="ENSGWIT00000015945.1">
    <property type="protein sequence ID" value="ENSGWIP00000014425.1"/>
    <property type="gene ID" value="ENSGWIG00000008154.1"/>
</dbReference>
<keyword evidence="4" id="KW-1185">Reference proteome</keyword>
<sequence>MAFPCFDGVFLPKQECTFMHHVKDYLSYVIFSVSSSVLLFPPLPSRLRFLIHRIVEDRPELSSFSVGESWSRRVGICPFEGDLEEERKNNVCEEPSSVSVKQELDVKPKVSAPPRHKQPKRPDKPVYIPRANRERLSQQNLHEQTPEQLFPGSAQCVTASVSSSSESSVYPESTNLPKDSYTKDVAQCAAVRTDEESADACCQGDESQEEEEDVLSEQNPDTEDLADEVCPTDNTISDMDDVIKEVHVHPSFSLSPHLFIRILS</sequence>
<feature type="region of interest" description="Disordered" evidence="1">
    <location>
        <begin position="199"/>
        <end position="228"/>
    </location>
</feature>
<dbReference type="PROSITE" id="PS51061">
    <property type="entry name" value="R3H"/>
    <property type="match status" value="1"/>
</dbReference>
<dbReference type="AlphaFoldDB" id="A0A8C5E294"/>
<feature type="region of interest" description="Disordered" evidence="1">
    <location>
        <begin position="88"/>
        <end position="129"/>
    </location>
</feature>
<dbReference type="GO" id="GO:0003676">
    <property type="term" value="F:nucleic acid binding"/>
    <property type="evidence" value="ECO:0007669"/>
    <property type="project" value="UniProtKB-UniRule"/>
</dbReference>
<dbReference type="Pfam" id="PF01424">
    <property type="entry name" value="R3H"/>
    <property type="match status" value="1"/>
</dbReference>
<dbReference type="InterPro" id="IPR001374">
    <property type="entry name" value="R3H_dom"/>
</dbReference>
<dbReference type="Proteomes" id="UP000694680">
    <property type="component" value="Chromosome 5"/>
</dbReference>
<evidence type="ECO:0000313" key="4">
    <source>
        <dbReference type="Proteomes" id="UP000694680"/>
    </source>
</evidence>
<protein>
    <recommendedName>
        <fullName evidence="2">R3H domain-containing protein</fullName>
    </recommendedName>
</protein>
<evidence type="ECO:0000313" key="3">
    <source>
        <dbReference type="Ensembl" id="ENSGWIP00000014425.1"/>
    </source>
</evidence>
<proteinExistence type="predicted"/>
<evidence type="ECO:0000256" key="1">
    <source>
        <dbReference type="SAM" id="MobiDB-lite"/>
    </source>
</evidence>
<organism evidence="3 4">
    <name type="scientific">Gouania willdenowi</name>
    <name type="common">Blunt-snouted clingfish</name>
    <name type="synonym">Lepadogaster willdenowi</name>
    <dbReference type="NCBI Taxonomy" id="441366"/>
    <lineage>
        <taxon>Eukaryota</taxon>
        <taxon>Metazoa</taxon>
        <taxon>Chordata</taxon>
        <taxon>Craniata</taxon>
        <taxon>Vertebrata</taxon>
        <taxon>Euteleostomi</taxon>
        <taxon>Actinopterygii</taxon>
        <taxon>Neopterygii</taxon>
        <taxon>Teleostei</taxon>
        <taxon>Neoteleostei</taxon>
        <taxon>Acanthomorphata</taxon>
        <taxon>Ovalentaria</taxon>
        <taxon>Blenniimorphae</taxon>
        <taxon>Blenniiformes</taxon>
        <taxon>Gobiesocoidei</taxon>
        <taxon>Gobiesocidae</taxon>
        <taxon>Gobiesocinae</taxon>
        <taxon>Gouania</taxon>
    </lineage>
</organism>
<dbReference type="InterPro" id="IPR039884">
    <property type="entry name" value="R3HC1/R3HCL"/>
</dbReference>
<dbReference type="PANTHER" id="PTHR21678:SF6">
    <property type="entry name" value="R3H AND COILED-COIL DOMAIN-CONTAINING PROTEIN 1"/>
    <property type="match status" value="1"/>
</dbReference>
<dbReference type="Gene3D" id="3.30.1370.50">
    <property type="entry name" value="R3H-like domain"/>
    <property type="match status" value="1"/>
</dbReference>
<evidence type="ECO:0000259" key="2">
    <source>
        <dbReference type="PROSITE" id="PS51061"/>
    </source>
</evidence>
<dbReference type="PANTHER" id="PTHR21678">
    <property type="entry name" value="GROWTH INHIBITION AND DIFFERENTIATION RELATED PROTEIN 88"/>
    <property type="match status" value="1"/>
</dbReference>
<dbReference type="InterPro" id="IPR036867">
    <property type="entry name" value="R3H_dom_sf"/>
</dbReference>
<accession>A0A8C5E294</accession>
<reference evidence="3" key="2">
    <citation type="submission" date="2025-08" db="UniProtKB">
        <authorList>
            <consortium name="Ensembl"/>
        </authorList>
    </citation>
    <scope>IDENTIFICATION</scope>
</reference>
<reference evidence="3" key="1">
    <citation type="submission" date="2020-06" db="EMBL/GenBank/DDBJ databases">
        <authorList>
            <consortium name="Wellcome Sanger Institute Data Sharing"/>
        </authorList>
    </citation>
    <scope>NUCLEOTIDE SEQUENCE [LARGE SCALE GENOMIC DNA]</scope>
</reference>